<evidence type="ECO:0000313" key="1">
    <source>
        <dbReference type="EMBL" id="MFC7137413.1"/>
    </source>
</evidence>
<dbReference type="EMBL" id="JBHSZG010000001">
    <property type="protein sequence ID" value="MFC7137413.1"/>
    <property type="molecule type" value="Genomic_DNA"/>
</dbReference>
<protein>
    <submittedName>
        <fullName evidence="1">Uncharacterized protein</fullName>
    </submittedName>
</protein>
<dbReference type="Proteomes" id="UP001596368">
    <property type="component" value="Unassembled WGS sequence"/>
</dbReference>
<reference evidence="1 2" key="1">
    <citation type="journal article" date="2019" name="Int. J. Syst. Evol. Microbiol.">
        <title>The Global Catalogue of Microorganisms (GCM) 10K type strain sequencing project: providing services to taxonomists for standard genome sequencing and annotation.</title>
        <authorList>
            <consortium name="The Broad Institute Genomics Platform"/>
            <consortium name="The Broad Institute Genome Sequencing Center for Infectious Disease"/>
            <person name="Wu L."/>
            <person name="Ma J."/>
        </authorList>
    </citation>
    <scope>NUCLEOTIDE SEQUENCE [LARGE SCALE GENOMIC DNA]</scope>
    <source>
        <strain evidence="1 2">DT92</strain>
    </source>
</reference>
<organism evidence="1 2">
    <name type="scientific">Halobaculum litoreum</name>
    <dbReference type="NCBI Taxonomy" id="3031998"/>
    <lineage>
        <taxon>Archaea</taxon>
        <taxon>Methanobacteriati</taxon>
        <taxon>Methanobacteriota</taxon>
        <taxon>Stenosarchaea group</taxon>
        <taxon>Halobacteria</taxon>
        <taxon>Halobacteriales</taxon>
        <taxon>Haloferacaceae</taxon>
        <taxon>Halobaculum</taxon>
    </lineage>
</organism>
<accession>A0ABD5XVD2</accession>
<dbReference type="RefSeq" id="WP_284013410.1">
    <property type="nucleotide sequence ID" value="NZ_CP126156.1"/>
</dbReference>
<dbReference type="GeneID" id="81120541"/>
<sequence>MFTGPLEAYPDAFRLETRIDPGEVVGGVGGLLAGGLPAVRVDYTDEACRAMRRAEERVRTEARREVRRRL</sequence>
<dbReference type="AlphaFoldDB" id="A0ABD5XVD2"/>
<keyword evidence="2" id="KW-1185">Reference proteome</keyword>
<name>A0ABD5XVD2_9EURY</name>
<comment type="caution">
    <text evidence="1">The sequence shown here is derived from an EMBL/GenBank/DDBJ whole genome shotgun (WGS) entry which is preliminary data.</text>
</comment>
<gene>
    <name evidence="1" type="ORF">ACFQRB_15185</name>
</gene>
<evidence type="ECO:0000313" key="2">
    <source>
        <dbReference type="Proteomes" id="UP001596368"/>
    </source>
</evidence>
<proteinExistence type="predicted"/>